<name>A0A9P7VBD2_9ASCO</name>
<evidence type="ECO:0000313" key="1">
    <source>
        <dbReference type="EMBL" id="KAG7194605.1"/>
    </source>
</evidence>
<protein>
    <submittedName>
        <fullName evidence="1">Uncharacterized protein</fullName>
    </submittedName>
</protein>
<organism evidence="1 2">
    <name type="scientific">Scheffersomyces spartinae</name>
    <dbReference type="NCBI Taxonomy" id="45513"/>
    <lineage>
        <taxon>Eukaryota</taxon>
        <taxon>Fungi</taxon>
        <taxon>Dikarya</taxon>
        <taxon>Ascomycota</taxon>
        <taxon>Saccharomycotina</taxon>
        <taxon>Pichiomycetes</taxon>
        <taxon>Debaryomycetaceae</taxon>
        <taxon>Scheffersomyces</taxon>
    </lineage>
</organism>
<dbReference type="InterPro" id="IPR053720">
    <property type="entry name" value="Psm_Assembly_Chaperone"/>
</dbReference>
<dbReference type="Proteomes" id="UP000790833">
    <property type="component" value="Unassembled WGS sequence"/>
</dbReference>
<dbReference type="GeneID" id="66117655"/>
<reference evidence="1" key="1">
    <citation type="submission" date="2021-03" db="EMBL/GenBank/DDBJ databases">
        <authorList>
            <person name="Palmer J.M."/>
        </authorList>
    </citation>
    <scope>NUCLEOTIDE SEQUENCE</scope>
    <source>
        <strain evidence="1">ARV_011</strain>
    </source>
</reference>
<dbReference type="InterPro" id="IPR018854">
    <property type="entry name" value="Psome_chaperone_3/4"/>
</dbReference>
<dbReference type="RefSeq" id="XP_043050152.1">
    <property type="nucleotide sequence ID" value="XM_043194955.1"/>
</dbReference>
<dbReference type="OrthoDB" id="3980246at2759"/>
<dbReference type="Pfam" id="PF10448">
    <property type="entry name" value="POC3_POC4"/>
    <property type="match status" value="1"/>
</dbReference>
<comment type="caution">
    <text evidence="1">The sequence shown here is derived from an EMBL/GenBank/DDBJ whole genome shotgun (WGS) entry which is preliminary data.</text>
</comment>
<evidence type="ECO:0000313" key="2">
    <source>
        <dbReference type="Proteomes" id="UP000790833"/>
    </source>
</evidence>
<sequence>MDDIPFSKIIKKKYSGDGDGEFEFHKIEFDNRMVLNISIDGAMNFTFDIPLSKRIGQPIIRADLATDPGVEPVLLMGDLKNVKMQVVATQIGKMVLYNSGKPKNIILTIGSRWFGDGNQNTPEDFSKLMFVLDNVKSLVS</sequence>
<dbReference type="AlphaFoldDB" id="A0A9P7VBD2"/>
<keyword evidence="2" id="KW-1185">Reference proteome</keyword>
<proteinExistence type="predicted"/>
<accession>A0A9P7VBD2</accession>
<gene>
    <name evidence="1" type="ORF">KQ657_004281</name>
</gene>
<dbReference type="EMBL" id="JAHMUF010000006">
    <property type="protein sequence ID" value="KAG7194605.1"/>
    <property type="molecule type" value="Genomic_DNA"/>
</dbReference>
<dbReference type="Gene3D" id="3.30.230.90">
    <property type="match status" value="1"/>
</dbReference>